<organism evidence="1 2">
    <name type="scientific">Candidatus Eisenbergiella stercorigallinarum</name>
    <dbReference type="NCBI Taxonomy" id="2838557"/>
    <lineage>
        <taxon>Bacteria</taxon>
        <taxon>Bacillati</taxon>
        <taxon>Bacillota</taxon>
        <taxon>Clostridia</taxon>
        <taxon>Lachnospirales</taxon>
        <taxon>Lachnospiraceae</taxon>
        <taxon>Eisenbergiella</taxon>
    </lineage>
</organism>
<proteinExistence type="predicted"/>
<reference evidence="1" key="1">
    <citation type="journal article" date="2021" name="PeerJ">
        <title>Extensive microbial diversity within the chicken gut microbiome revealed by metagenomics and culture.</title>
        <authorList>
            <person name="Gilroy R."/>
            <person name="Ravi A."/>
            <person name="Getino M."/>
            <person name="Pursley I."/>
            <person name="Horton D.L."/>
            <person name="Alikhan N.F."/>
            <person name="Baker D."/>
            <person name="Gharbi K."/>
            <person name="Hall N."/>
            <person name="Watson M."/>
            <person name="Adriaenssens E.M."/>
            <person name="Foster-Nyarko E."/>
            <person name="Jarju S."/>
            <person name="Secka A."/>
            <person name="Antonio M."/>
            <person name="Oren A."/>
            <person name="Chaudhuri R.R."/>
            <person name="La Ragione R."/>
            <person name="Hildebrand F."/>
            <person name="Pallen M.J."/>
        </authorList>
    </citation>
    <scope>NUCLEOTIDE SEQUENCE</scope>
    <source>
        <strain evidence="1">ChiHjej8B7-25341</strain>
    </source>
</reference>
<dbReference type="Proteomes" id="UP000823851">
    <property type="component" value="Unassembled WGS sequence"/>
</dbReference>
<protein>
    <submittedName>
        <fullName evidence="1">Uncharacterized protein</fullName>
    </submittedName>
</protein>
<name>A0A9D2R269_9FIRM</name>
<sequence length="69" mass="8002">MNDDEIELEKRLKEITGQGVDLYLEGKPSSPEEIAKKYFVCEDAVYMPDFVTDEKGKLTQVRYDRVKCP</sequence>
<accession>A0A9D2R269</accession>
<evidence type="ECO:0000313" key="2">
    <source>
        <dbReference type="Proteomes" id="UP000823851"/>
    </source>
</evidence>
<dbReference type="EMBL" id="DWUW01000322">
    <property type="protein sequence ID" value="HJD32512.1"/>
    <property type="molecule type" value="Genomic_DNA"/>
</dbReference>
<evidence type="ECO:0000313" key="1">
    <source>
        <dbReference type="EMBL" id="HJD32512.1"/>
    </source>
</evidence>
<dbReference type="AlphaFoldDB" id="A0A9D2R269"/>
<comment type="caution">
    <text evidence="1">The sequence shown here is derived from an EMBL/GenBank/DDBJ whole genome shotgun (WGS) entry which is preliminary data.</text>
</comment>
<gene>
    <name evidence="1" type="ORF">H9912_11330</name>
</gene>
<reference evidence="1" key="2">
    <citation type="submission" date="2021-04" db="EMBL/GenBank/DDBJ databases">
        <authorList>
            <person name="Gilroy R."/>
        </authorList>
    </citation>
    <scope>NUCLEOTIDE SEQUENCE</scope>
    <source>
        <strain evidence="1">ChiHjej8B7-25341</strain>
    </source>
</reference>